<dbReference type="EMBL" id="AYKG01000019">
    <property type="protein sequence ID" value="ROO28759.1"/>
    <property type="molecule type" value="Genomic_DNA"/>
</dbReference>
<dbReference type="Proteomes" id="UP000285310">
    <property type="component" value="Unassembled WGS sequence"/>
</dbReference>
<dbReference type="RefSeq" id="WP_123657986.1">
    <property type="nucleotide sequence ID" value="NZ_AYKG01000019.1"/>
</dbReference>
<dbReference type="SMART" id="SM00849">
    <property type="entry name" value="Lactamase_B"/>
    <property type="match status" value="1"/>
</dbReference>
<dbReference type="PANTHER" id="PTHR42978:SF6">
    <property type="entry name" value="QUORUM-QUENCHING LACTONASE YTNP-RELATED"/>
    <property type="match status" value="1"/>
</dbReference>
<dbReference type="PANTHER" id="PTHR42978">
    <property type="entry name" value="QUORUM-QUENCHING LACTONASE YTNP-RELATED-RELATED"/>
    <property type="match status" value="1"/>
</dbReference>
<keyword evidence="3" id="KW-0378">Hydrolase</keyword>
<comment type="similarity">
    <text evidence="1">Belongs to the metallo-beta-lactamase superfamily.</text>
</comment>
<sequence length="284" mass="30662">MTQRQPANAHRLAIGDFTLTTLMDGQFEAGLDVLLNIDDAEAKQLQDASRRPTPARISLSAYLLDTGRQKILIDAGFGPLGGDAGGRLAASLADAGVAPEDIDTVLVTHIHPDHVGGLIDDNDKPTMPNATVLIPAGELDFWSGDAPNEQLAEHFQAADRVLKAIGSQVQRLEGDDVLPGITRVALPGHTPDHSGYRIKSNNEQVLIWTDVVHMPQIQFPNPDAGIGFDVDPDQARKTRREIMADVAQSREMVAGHHLDFPGVGYVVADGDGYRFLPHVWEPTA</sequence>
<organism evidence="6 7">
    <name type="scientific">Salinisphaera japonica YTM-1</name>
    <dbReference type="NCBI Taxonomy" id="1209778"/>
    <lineage>
        <taxon>Bacteria</taxon>
        <taxon>Pseudomonadati</taxon>
        <taxon>Pseudomonadota</taxon>
        <taxon>Gammaproteobacteria</taxon>
        <taxon>Salinisphaerales</taxon>
        <taxon>Salinisphaeraceae</taxon>
        <taxon>Salinisphaera</taxon>
    </lineage>
</organism>
<dbReference type="InterPro" id="IPR001279">
    <property type="entry name" value="Metallo-B-lactamas"/>
</dbReference>
<evidence type="ECO:0000256" key="1">
    <source>
        <dbReference type="ARBA" id="ARBA00007749"/>
    </source>
</evidence>
<dbReference type="GO" id="GO:0016787">
    <property type="term" value="F:hydrolase activity"/>
    <property type="evidence" value="ECO:0007669"/>
    <property type="project" value="UniProtKB-KW"/>
</dbReference>
<protein>
    <submittedName>
        <fullName evidence="6">Beta-lactamase</fullName>
    </submittedName>
</protein>
<proteinExistence type="inferred from homology"/>
<gene>
    <name evidence="6" type="ORF">SAJA_07315</name>
</gene>
<dbReference type="CDD" id="cd07720">
    <property type="entry name" value="OPHC2-like_MBL-fold"/>
    <property type="match status" value="1"/>
</dbReference>
<dbReference type="OrthoDB" id="9802991at2"/>
<evidence type="ECO:0000256" key="2">
    <source>
        <dbReference type="ARBA" id="ARBA00022723"/>
    </source>
</evidence>
<dbReference type="InterPro" id="IPR036866">
    <property type="entry name" value="RibonucZ/Hydroxyglut_hydro"/>
</dbReference>
<keyword evidence="7" id="KW-1185">Reference proteome</keyword>
<evidence type="ECO:0000259" key="5">
    <source>
        <dbReference type="SMART" id="SM00849"/>
    </source>
</evidence>
<dbReference type="Gene3D" id="3.60.15.10">
    <property type="entry name" value="Ribonuclease Z/Hydroxyacylglutathione hydrolase-like"/>
    <property type="match status" value="1"/>
</dbReference>
<dbReference type="SUPFAM" id="SSF56281">
    <property type="entry name" value="Metallo-hydrolase/oxidoreductase"/>
    <property type="match status" value="1"/>
</dbReference>
<dbReference type="InParanoid" id="A0A423PT30"/>
<name>A0A423PT30_9GAMM</name>
<keyword evidence="2" id="KW-0479">Metal-binding</keyword>
<evidence type="ECO:0000313" key="7">
    <source>
        <dbReference type="Proteomes" id="UP000285310"/>
    </source>
</evidence>
<keyword evidence="4" id="KW-0862">Zinc</keyword>
<reference evidence="6 7" key="1">
    <citation type="submission" date="2013-10" db="EMBL/GenBank/DDBJ databases">
        <title>Salinisphaera japonica YTM-1 Genome Sequencing.</title>
        <authorList>
            <person name="Lai Q."/>
            <person name="Li C."/>
            <person name="Shao Z."/>
        </authorList>
    </citation>
    <scope>NUCLEOTIDE SEQUENCE [LARGE SCALE GENOMIC DNA]</scope>
    <source>
        <strain evidence="6 7">YTM-1</strain>
    </source>
</reference>
<accession>A0A423PT30</accession>
<dbReference type="Pfam" id="PF00753">
    <property type="entry name" value="Lactamase_B"/>
    <property type="match status" value="1"/>
</dbReference>
<dbReference type="InterPro" id="IPR051013">
    <property type="entry name" value="MBL_superfamily_lactonases"/>
</dbReference>
<dbReference type="AlphaFoldDB" id="A0A423PT30"/>
<feature type="domain" description="Metallo-beta-lactamase" evidence="5">
    <location>
        <begin position="58"/>
        <end position="256"/>
    </location>
</feature>
<evidence type="ECO:0000313" key="6">
    <source>
        <dbReference type="EMBL" id="ROO28759.1"/>
    </source>
</evidence>
<evidence type="ECO:0000256" key="4">
    <source>
        <dbReference type="ARBA" id="ARBA00022833"/>
    </source>
</evidence>
<dbReference type="GO" id="GO:0046872">
    <property type="term" value="F:metal ion binding"/>
    <property type="evidence" value="ECO:0007669"/>
    <property type="project" value="UniProtKB-KW"/>
</dbReference>
<evidence type="ECO:0000256" key="3">
    <source>
        <dbReference type="ARBA" id="ARBA00022801"/>
    </source>
</evidence>
<comment type="caution">
    <text evidence="6">The sequence shown here is derived from an EMBL/GenBank/DDBJ whole genome shotgun (WGS) entry which is preliminary data.</text>
</comment>